<accession>A0A8S9RS51</accession>
<dbReference type="EMBL" id="QGKX02000088">
    <property type="protein sequence ID" value="KAF3583426.1"/>
    <property type="molecule type" value="Genomic_DNA"/>
</dbReference>
<sequence>METPFVFTTWISEEFWRGLQEMSQATYVFLNMLAHSDRQSWYQRSTPRTRSMRCSMDITWLTTCMEEMKQDIARIQHATNVARSSSIDIYQQTSIDIRQGTSIDNQMLTSVDDNPPRPHTMKSQHNFHTMEEIAQRRDGHLFSNKFQLSTLLAQSPPKSS</sequence>
<reference evidence="1" key="1">
    <citation type="submission" date="2019-12" db="EMBL/GenBank/DDBJ databases">
        <title>Genome sequencing and annotation of Brassica cretica.</title>
        <authorList>
            <person name="Studholme D.J."/>
            <person name="Sarris P."/>
        </authorList>
    </citation>
    <scope>NUCLEOTIDE SEQUENCE</scope>
    <source>
        <strain evidence="1">PFS-109/04</strain>
        <tissue evidence="1">Leaf</tissue>
    </source>
</reference>
<comment type="caution">
    <text evidence="1">The sequence shown here is derived from an EMBL/GenBank/DDBJ whole genome shotgun (WGS) entry which is preliminary data.</text>
</comment>
<protein>
    <submittedName>
        <fullName evidence="1">Uncharacterized protein</fullName>
    </submittedName>
</protein>
<gene>
    <name evidence="1" type="ORF">F2Q69_00027855</name>
</gene>
<organism evidence="1 2">
    <name type="scientific">Brassica cretica</name>
    <name type="common">Mustard</name>
    <dbReference type="NCBI Taxonomy" id="69181"/>
    <lineage>
        <taxon>Eukaryota</taxon>
        <taxon>Viridiplantae</taxon>
        <taxon>Streptophyta</taxon>
        <taxon>Embryophyta</taxon>
        <taxon>Tracheophyta</taxon>
        <taxon>Spermatophyta</taxon>
        <taxon>Magnoliopsida</taxon>
        <taxon>eudicotyledons</taxon>
        <taxon>Gunneridae</taxon>
        <taxon>Pentapetalae</taxon>
        <taxon>rosids</taxon>
        <taxon>malvids</taxon>
        <taxon>Brassicales</taxon>
        <taxon>Brassicaceae</taxon>
        <taxon>Brassiceae</taxon>
        <taxon>Brassica</taxon>
    </lineage>
</organism>
<dbReference type="Proteomes" id="UP000712600">
    <property type="component" value="Unassembled WGS sequence"/>
</dbReference>
<evidence type="ECO:0000313" key="1">
    <source>
        <dbReference type="EMBL" id="KAF3583426.1"/>
    </source>
</evidence>
<evidence type="ECO:0000313" key="2">
    <source>
        <dbReference type="Proteomes" id="UP000712600"/>
    </source>
</evidence>
<name>A0A8S9RS51_BRACR</name>
<dbReference type="AlphaFoldDB" id="A0A8S9RS51"/>
<proteinExistence type="predicted"/>